<comment type="caution">
    <text evidence="1">The sequence shown here is derived from an EMBL/GenBank/DDBJ whole genome shotgun (WGS) entry which is preliminary data.</text>
</comment>
<protein>
    <submittedName>
        <fullName evidence="1">Uncharacterized protein</fullName>
    </submittedName>
</protein>
<evidence type="ECO:0000313" key="1">
    <source>
        <dbReference type="EMBL" id="NMV39877.1"/>
    </source>
</evidence>
<dbReference type="Proteomes" id="UP000575469">
    <property type="component" value="Unassembled WGS sequence"/>
</dbReference>
<evidence type="ECO:0000313" key="2">
    <source>
        <dbReference type="Proteomes" id="UP000575469"/>
    </source>
</evidence>
<sequence>MQGIEIAAARDVESQEAAAEAICYSTALANGRTPAEADQCDDFSVNCSGCPFRKESKPGLYSVDFDCEQLSASITVFNIKAVHAAHAERLGLECLSSQLTWRCTRTDRTGEA</sequence>
<accession>A0A848P2Y8</accession>
<proteinExistence type="predicted"/>
<dbReference type="AlphaFoldDB" id="A0A848P2Y8"/>
<organism evidence="1 2">
    <name type="scientific">Ralstonia insidiosa</name>
    <dbReference type="NCBI Taxonomy" id="190721"/>
    <lineage>
        <taxon>Bacteria</taxon>
        <taxon>Pseudomonadati</taxon>
        <taxon>Pseudomonadota</taxon>
        <taxon>Betaproteobacteria</taxon>
        <taxon>Burkholderiales</taxon>
        <taxon>Burkholderiaceae</taxon>
        <taxon>Ralstonia</taxon>
    </lineage>
</organism>
<dbReference type="EMBL" id="JABBZM010000017">
    <property type="protein sequence ID" value="NMV39877.1"/>
    <property type="molecule type" value="Genomic_DNA"/>
</dbReference>
<name>A0A848P2Y8_9RALS</name>
<gene>
    <name evidence="1" type="ORF">HGR00_18360</name>
</gene>
<reference evidence="1 2" key="1">
    <citation type="submission" date="2020-04" db="EMBL/GenBank/DDBJ databases">
        <title>Ralstonia insidiosa genome sequencing and assembly.</title>
        <authorList>
            <person name="Martins R.C.R."/>
            <person name="Perdigao-Neto L.V."/>
            <person name="Levin A.S.S."/>
            <person name="Costa S.F."/>
        </authorList>
    </citation>
    <scope>NUCLEOTIDE SEQUENCE [LARGE SCALE GENOMIC DNA]</scope>
    <source>
        <strain evidence="1 2">5047</strain>
    </source>
</reference>
<dbReference type="RefSeq" id="WP_169340820.1">
    <property type="nucleotide sequence ID" value="NZ_JABBZM010000017.1"/>
</dbReference>